<accession>A0A2P2LYJ1</accession>
<keyword evidence="1" id="KW-0812">Transmembrane</keyword>
<sequence>MPVYNEWQNFQLLKWQYSISFSIFGTFTGLVSEIAMAKMCNIIMKFQLYCNIGILFRFFCHDGWCGYRTS</sequence>
<name>A0A2P2LYJ1_RHIMU</name>
<proteinExistence type="predicted"/>
<keyword evidence="1" id="KW-0472">Membrane</keyword>
<evidence type="ECO:0000256" key="1">
    <source>
        <dbReference type="SAM" id="Phobius"/>
    </source>
</evidence>
<keyword evidence="1" id="KW-1133">Transmembrane helix</keyword>
<dbReference type="EMBL" id="GGEC01042541">
    <property type="protein sequence ID" value="MBX23025.1"/>
    <property type="molecule type" value="Transcribed_RNA"/>
</dbReference>
<feature type="transmembrane region" description="Helical" evidence="1">
    <location>
        <begin position="15"/>
        <end position="36"/>
    </location>
</feature>
<dbReference type="AlphaFoldDB" id="A0A2P2LYJ1"/>
<organism evidence="2">
    <name type="scientific">Rhizophora mucronata</name>
    <name type="common">Asiatic mangrove</name>
    <dbReference type="NCBI Taxonomy" id="61149"/>
    <lineage>
        <taxon>Eukaryota</taxon>
        <taxon>Viridiplantae</taxon>
        <taxon>Streptophyta</taxon>
        <taxon>Embryophyta</taxon>
        <taxon>Tracheophyta</taxon>
        <taxon>Spermatophyta</taxon>
        <taxon>Magnoliopsida</taxon>
        <taxon>eudicotyledons</taxon>
        <taxon>Gunneridae</taxon>
        <taxon>Pentapetalae</taxon>
        <taxon>rosids</taxon>
        <taxon>fabids</taxon>
        <taxon>Malpighiales</taxon>
        <taxon>Rhizophoraceae</taxon>
        <taxon>Rhizophora</taxon>
    </lineage>
</organism>
<reference evidence="2" key="1">
    <citation type="submission" date="2018-02" db="EMBL/GenBank/DDBJ databases">
        <title>Rhizophora mucronata_Transcriptome.</title>
        <authorList>
            <person name="Meera S.P."/>
            <person name="Sreeshan A."/>
            <person name="Augustine A."/>
        </authorList>
    </citation>
    <scope>NUCLEOTIDE SEQUENCE</scope>
    <source>
        <tissue evidence="2">Leaf</tissue>
    </source>
</reference>
<protein>
    <submittedName>
        <fullName evidence="2">Uncharacterized protein</fullName>
    </submittedName>
</protein>
<evidence type="ECO:0000313" key="2">
    <source>
        <dbReference type="EMBL" id="MBX23025.1"/>
    </source>
</evidence>